<gene>
    <name evidence="1" type="ORF">EGK68_15440</name>
</gene>
<sequence length="41" mass="4852">MISTDRDQCSNFLMSNLHFININPTLRLIWYDQIHLLDSGD</sequence>
<dbReference type="Proteomes" id="UP000275321">
    <property type="component" value="Unassembled WGS sequence"/>
</dbReference>
<proteinExistence type="predicted"/>
<reference evidence="1 2" key="1">
    <citation type="submission" date="2018-10" db="EMBL/GenBank/DDBJ databases">
        <title>Transmission dynamics of multidrug resistant bacteria on intensive care unit surfaces.</title>
        <authorList>
            <person name="D'Souza A.W."/>
            <person name="Potter R.F."/>
            <person name="Wallace M."/>
            <person name="Shupe A."/>
            <person name="Patel S."/>
            <person name="Sun S."/>
            <person name="Gul D."/>
            <person name="Kwon J.H."/>
            <person name="Andleeb S."/>
            <person name="Burnham C.-A.D."/>
            <person name="Dantas G."/>
        </authorList>
    </citation>
    <scope>NUCLEOTIDE SEQUENCE [LARGE SCALE GENOMIC DNA]</scope>
    <source>
        <strain evidence="1 2">EC_073</strain>
    </source>
</reference>
<comment type="caution">
    <text evidence="1">The sequence shown here is derived from an EMBL/GenBank/DDBJ whole genome shotgun (WGS) entry which is preliminary data.</text>
</comment>
<evidence type="ECO:0000313" key="2">
    <source>
        <dbReference type="Proteomes" id="UP000275321"/>
    </source>
</evidence>
<accession>A0A2A5MWK7</accession>
<dbReference type="AlphaFoldDB" id="A0A2A5MWK7"/>
<protein>
    <submittedName>
        <fullName evidence="1">3-hydroxyacyl-CoA dehydrogenase</fullName>
    </submittedName>
</protein>
<evidence type="ECO:0000313" key="1">
    <source>
        <dbReference type="EMBL" id="RSB29580.1"/>
    </source>
</evidence>
<name>A0A2A5MWK7_ENTCL</name>
<organism evidence="1 2">
    <name type="scientific">Enterobacter cloacae</name>
    <dbReference type="NCBI Taxonomy" id="550"/>
    <lineage>
        <taxon>Bacteria</taxon>
        <taxon>Pseudomonadati</taxon>
        <taxon>Pseudomonadota</taxon>
        <taxon>Gammaproteobacteria</taxon>
        <taxon>Enterobacterales</taxon>
        <taxon>Enterobacteriaceae</taxon>
        <taxon>Enterobacter</taxon>
        <taxon>Enterobacter cloacae complex</taxon>
    </lineage>
</organism>
<dbReference type="EMBL" id="RHWT01000021">
    <property type="protein sequence ID" value="RSB29580.1"/>
    <property type="molecule type" value="Genomic_DNA"/>
</dbReference>